<sequence>MSDDADDGKRSMNEEHYTRTMASNTSSSTEDDDWRSTPATPSFMTTATDEADADADAHASTKSQDATTPTATATSTAAIPHMDIAAADSIASASAAVGSGEQDQKLRDGQDQRGKANAQRGARPGSDSDNAQGPQDGQGPGSSSVTPSSTADSASIDDGSSARDRSPSPSIAPPPPARRQSQHYYFTSPHTRVGSISSVHSSSSSHNPNSTFQLPPSTPGRRNGRHVRPISLASVMSGGGQGPMSPVSGAASPRSSGYYHQYQQSYSGGGGGSSSSTYNILNRPLPQTPTASVGGSRPASLQFFASPTAGLPSASAYGAHWEPQVAANLRQQHSVPRPLRLQPSLMRRDTISSTTTADAYSPVAAAAAAAASAREETVLLRAHQAASRMARRRQWEQRLSPNEYSLQRSRLESNEGAFEVVNCFLQRLARAENDALLPENFPRSAAQQQQQKESMEMMRKETVEALMPLLAYGPSDPTPVKSVPKPTSFPAAASSANGKPVGPAPPSKAYAPRSGASGLPPTPPLSPYRHDPRRESGMSGITETSLNGGNDDASTTVWNSVKRASVLFGWGAGSSNSSMPSPAQSTRFTGE</sequence>
<feature type="region of interest" description="Disordered" evidence="1">
    <location>
        <begin position="570"/>
        <end position="591"/>
    </location>
</feature>
<evidence type="ECO:0000313" key="2">
    <source>
        <dbReference type="EMBL" id="EPE03260.1"/>
    </source>
</evidence>
<dbReference type="OrthoDB" id="10396324at2759"/>
<gene>
    <name evidence="2" type="ORF">F503_01998</name>
</gene>
<feature type="compositionally biased region" description="Basic and acidic residues" evidence="1">
    <location>
        <begin position="7"/>
        <end position="18"/>
    </location>
</feature>
<dbReference type="Proteomes" id="UP000016923">
    <property type="component" value="Unassembled WGS sequence"/>
</dbReference>
<feature type="compositionally biased region" description="Low complexity" evidence="1">
    <location>
        <begin position="573"/>
        <end position="585"/>
    </location>
</feature>
<feature type="region of interest" description="Disordered" evidence="1">
    <location>
        <begin position="1"/>
        <end position="76"/>
    </location>
</feature>
<dbReference type="EMBL" id="KE148169">
    <property type="protein sequence ID" value="EPE03260.1"/>
    <property type="molecule type" value="Genomic_DNA"/>
</dbReference>
<dbReference type="eggNOG" id="ENOG502RAIW">
    <property type="taxonomic scope" value="Eukaryota"/>
</dbReference>
<evidence type="ECO:0000256" key="1">
    <source>
        <dbReference type="SAM" id="MobiDB-lite"/>
    </source>
</evidence>
<feature type="compositionally biased region" description="Basic and acidic residues" evidence="1">
    <location>
        <begin position="102"/>
        <end position="114"/>
    </location>
</feature>
<name>S3CRI9_OPHP1</name>
<dbReference type="HOGENOM" id="CLU_470234_0_0_1"/>
<feature type="region of interest" description="Disordered" evidence="1">
    <location>
        <begin position="477"/>
        <end position="554"/>
    </location>
</feature>
<feature type="region of interest" description="Disordered" evidence="1">
    <location>
        <begin position="93"/>
        <end position="294"/>
    </location>
</feature>
<feature type="compositionally biased region" description="Polar residues" evidence="1">
    <location>
        <begin position="539"/>
        <end position="554"/>
    </location>
</feature>
<evidence type="ECO:0000313" key="3">
    <source>
        <dbReference type="Proteomes" id="UP000016923"/>
    </source>
</evidence>
<feature type="compositionally biased region" description="Low complexity" evidence="1">
    <location>
        <begin position="255"/>
        <end position="266"/>
    </location>
</feature>
<feature type="compositionally biased region" description="Low complexity" evidence="1">
    <location>
        <begin position="132"/>
        <end position="159"/>
    </location>
</feature>
<proteinExistence type="predicted"/>
<accession>S3CRI9</accession>
<feature type="compositionally biased region" description="Low complexity" evidence="1">
    <location>
        <begin position="195"/>
        <end position="210"/>
    </location>
</feature>
<dbReference type="VEuPathDB" id="FungiDB:F503_01998"/>
<feature type="compositionally biased region" description="Low complexity" evidence="1">
    <location>
        <begin position="58"/>
        <end position="76"/>
    </location>
</feature>
<organism evidence="2 3">
    <name type="scientific">Ophiostoma piceae (strain UAMH 11346)</name>
    <name type="common">Sap stain fungus</name>
    <dbReference type="NCBI Taxonomy" id="1262450"/>
    <lineage>
        <taxon>Eukaryota</taxon>
        <taxon>Fungi</taxon>
        <taxon>Dikarya</taxon>
        <taxon>Ascomycota</taxon>
        <taxon>Pezizomycotina</taxon>
        <taxon>Sordariomycetes</taxon>
        <taxon>Sordariomycetidae</taxon>
        <taxon>Ophiostomatales</taxon>
        <taxon>Ophiostomataceae</taxon>
        <taxon>Ophiostoma</taxon>
    </lineage>
</organism>
<protein>
    <submittedName>
        <fullName evidence="2">Uncharacterized protein</fullName>
    </submittedName>
</protein>
<dbReference type="AlphaFoldDB" id="S3CRI9"/>
<keyword evidence="3" id="KW-1185">Reference proteome</keyword>
<reference evidence="2 3" key="1">
    <citation type="journal article" date="2013" name="BMC Genomics">
        <title>The genome and transcriptome of the pine saprophyte Ophiostoma piceae, and a comparison with the bark beetle-associated pine pathogen Grosmannia clavigera.</title>
        <authorList>
            <person name="Haridas S."/>
            <person name="Wang Y."/>
            <person name="Lim L."/>
            <person name="Massoumi Alamouti S."/>
            <person name="Jackman S."/>
            <person name="Docking R."/>
            <person name="Robertson G."/>
            <person name="Birol I."/>
            <person name="Bohlmann J."/>
            <person name="Breuil C."/>
        </authorList>
    </citation>
    <scope>NUCLEOTIDE SEQUENCE [LARGE SCALE GENOMIC DNA]</scope>
    <source>
        <strain evidence="2 3">UAMH 11346</strain>
    </source>
</reference>